<evidence type="ECO:0000313" key="3">
    <source>
        <dbReference type="Proteomes" id="UP000322873"/>
    </source>
</evidence>
<evidence type="ECO:0000313" key="2">
    <source>
        <dbReference type="EMBL" id="KAA8574252.1"/>
    </source>
</evidence>
<dbReference type="AlphaFoldDB" id="A0A5M9K2N2"/>
<gene>
    <name evidence="2" type="ORF">EYC84_005752</name>
</gene>
<comment type="caution">
    <text evidence="2">The sequence shown here is derived from an EMBL/GenBank/DDBJ whole genome shotgun (WGS) entry which is preliminary data.</text>
</comment>
<dbReference type="EMBL" id="VICG01000003">
    <property type="protein sequence ID" value="KAA8574252.1"/>
    <property type="molecule type" value="Genomic_DNA"/>
</dbReference>
<reference evidence="2 3" key="1">
    <citation type="submission" date="2019-06" db="EMBL/GenBank/DDBJ databases">
        <title>Genome Sequence of the Brown Rot Fungal Pathogen Monilinia fructicola.</title>
        <authorList>
            <person name="De Miccolis Angelini R.M."/>
            <person name="Landi L."/>
            <person name="Abate D."/>
            <person name="Pollastro S."/>
            <person name="Romanazzi G."/>
            <person name="Faretra F."/>
        </authorList>
    </citation>
    <scope>NUCLEOTIDE SEQUENCE [LARGE SCALE GENOMIC DNA]</scope>
    <source>
        <strain evidence="2 3">Mfrc123</strain>
    </source>
</reference>
<accession>A0A5M9K2N2</accession>
<dbReference type="Proteomes" id="UP000322873">
    <property type="component" value="Unassembled WGS sequence"/>
</dbReference>
<proteinExistence type="predicted"/>
<protein>
    <submittedName>
        <fullName evidence="2">Uncharacterized protein</fullName>
    </submittedName>
</protein>
<sequence>MSRHTPFSFPNQTHPESYNILSLFKPINHQRLPPRCPMPSPRPVPVLFTVLHPTKTVLVTANPLESQPVIVSRPSPDGSEDEEGERSTEEDGVDPADV</sequence>
<keyword evidence="3" id="KW-1185">Reference proteome</keyword>
<organism evidence="2 3">
    <name type="scientific">Monilinia fructicola</name>
    <name type="common">Brown rot fungus</name>
    <name type="synonym">Ciboria fructicola</name>
    <dbReference type="NCBI Taxonomy" id="38448"/>
    <lineage>
        <taxon>Eukaryota</taxon>
        <taxon>Fungi</taxon>
        <taxon>Dikarya</taxon>
        <taxon>Ascomycota</taxon>
        <taxon>Pezizomycotina</taxon>
        <taxon>Leotiomycetes</taxon>
        <taxon>Helotiales</taxon>
        <taxon>Sclerotiniaceae</taxon>
        <taxon>Monilinia</taxon>
    </lineage>
</organism>
<feature type="region of interest" description="Disordered" evidence="1">
    <location>
        <begin position="64"/>
        <end position="98"/>
    </location>
</feature>
<feature type="compositionally biased region" description="Acidic residues" evidence="1">
    <location>
        <begin position="78"/>
        <end position="98"/>
    </location>
</feature>
<name>A0A5M9K2N2_MONFR</name>
<evidence type="ECO:0000256" key="1">
    <source>
        <dbReference type="SAM" id="MobiDB-lite"/>
    </source>
</evidence>